<dbReference type="InterPro" id="IPR036397">
    <property type="entry name" value="RNaseH_sf"/>
</dbReference>
<evidence type="ECO:0000313" key="3">
    <source>
        <dbReference type="Proteomes" id="UP001634393"/>
    </source>
</evidence>
<dbReference type="PROSITE" id="PS50878">
    <property type="entry name" value="RT_POL"/>
    <property type="match status" value="1"/>
</dbReference>
<dbReference type="InterPro" id="IPR002156">
    <property type="entry name" value="RNaseH_domain"/>
</dbReference>
<dbReference type="Pfam" id="PF00078">
    <property type="entry name" value="RVT_1"/>
    <property type="match status" value="1"/>
</dbReference>
<dbReference type="CDD" id="cd06222">
    <property type="entry name" value="RNase_H_like"/>
    <property type="match status" value="1"/>
</dbReference>
<dbReference type="PANTHER" id="PTHR33116:SF86">
    <property type="entry name" value="REVERSE TRANSCRIPTASE DOMAIN-CONTAINING PROTEIN"/>
    <property type="match status" value="1"/>
</dbReference>
<organism evidence="2 3">
    <name type="scientific">Penstemon smallii</name>
    <dbReference type="NCBI Taxonomy" id="265156"/>
    <lineage>
        <taxon>Eukaryota</taxon>
        <taxon>Viridiplantae</taxon>
        <taxon>Streptophyta</taxon>
        <taxon>Embryophyta</taxon>
        <taxon>Tracheophyta</taxon>
        <taxon>Spermatophyta</taxon>
        <taxon>Magnoliopsida</taxon>
        <taxon>eudicotyledons</taxon>
        <taxon>Gunneridae</taxon>
        <taxon>Pentapetalae</taxon>
        <taxon>asterids</taxon>
        <taxon>lamiids</taxon>
        <taxon>Lamiales</taxon>
        <taxon>Plantaginaceae</taxon>
        <taxon>Cheloneae</taxon>
        <taxon>Penstemon</taxon>
    </lineage>
</organism>
<dbReference type="InterPro" id="IPR036691">
    <property type="entry name" value="Endo/exonu/phosph_ase_sf"/>
</dbReference>
<keyword evidence="3" id="KW-1185">Reference proteome</keyword>
<dbReference type="Gene3D" id="3.60.10.10">
    <property type="entry name" value="Endonuclease/exonuclease/phosphatase"/>
    <property type="match status" value="1"/>
</dbReference>
<reference evidence="2 3" key="1">
    <citation type="submission" date="2024-12" db="EMBL/GenBank/DDBJ databases">
        <title>The unique morphological basis and parallel evolutionary history of personate flowers in Penstemon.</title>
        <authorList>
            <person name="Depatie T.H."/>
            <person name="Wessinger C.A."/>
        </authorList>
    </citation>
    <scope>NUCLEOTIDE SEQUENCE [LARGE SCALE GENOMIC DNA]</scope>
    <source>
        <strain evidence="2">WTNN_2</strain>
        <tissue evidence="2">Leaf</tissue>
    </source>
</reference>
<dbReference type="CDD" id="cd01650">
    <property type="entry name" value="RT_nLTR_like"/>
    <property type="match status" value="1"/>
</dbReference>
<sequence length="1369" mass="155313">MNCLAWNCRGLGGRPTVRTLGFHIRDFHPQIIFLSETKSKGRKIESLKQQFGLNGISVSARGKSGGLALLWSKDLIVDLQSFSFNHIDVHVFENGDSSGWRFTGFYGEPDSSRRKISCDLLRNLSRRSTKPWLCMGDFNALLSHSEKEGGNITPSYLIRDFRSALLDSGLSDLGFSGYPFTWSNGWDSPYTISERLDRACASSSWVQCFPYSRVEHLQFSNSDHCPILLRILDHEPAPPKNNQRRFMFESMWLNSEDCSNIVQNSWGGSGDANSTVNALDNLKYCRENLEHWSRTSFGGVRKKIKSLRERIHVLRTGTITATSKAEETALTCELNDYLDREELMWQQRAKAHWMREGDRNTRYFHSRASGRKKKNKIRGIKQADGTWCTADLDIEKVVVDYFQNIFTSSHPSSAEIEVALSALGPRVSFENNQYLLQPYTADEVYRALTSMHPLKSPGPDGFPPLFFQKYWKYVGSDVTKWVLDFLNKGIFDNNSNFTNIVLIPKCHEPELITQFRPISLCNVIYKIASKAKANRLKPIMNSLISDYQSAFVPGRQITDNVLVAYEITHHMKTLTKGNVGQMAIKLDMSKAYDRVEWEFLRAVMIRLGFDERFVRLIMRCITSVSYSFVLNGSQFGYVNPERGIRQGDPLFPYLFLFCAECLSSLIWQAEMAGHLTGIAVCEGAPQISHLFFADDTLILCQATDSAASCIRNLLDTYGMASGQSINFEKSGVVFTKNTPASNIASVLSALPIRMETSHEKYLGLPLSIGRSKREVFDFVRERVWNRVKGLRVKLLSKAGREVLIKSVIQAIPSYIMSCFKLPGYLIHEIESLIASFWWDEANKKKIHWVSWGSMCRSKRDGGLGFRDLDSFNTALLAKQGWRILMHPTSLISRIFKAKYFPRCGFFEAQLGSRPSLTWRGIWGSKQVLQSGLRWRVGDGRNIKIWKDKWIPNSRSFGISSPPSVLSSDATVICLIDEDLRSWNKELVNSIFWEEEAKCILSIPLGSPSNRDTLIWHYERSGLYTVKSAYRLHQDMKAVLRESRLGGPSTNVSRDWNWIWKVMAPPKTKMFLWFCCSNSLPVCDRLRQRQVANDGSCPRCGFESESIIHCVLKCTYARQVWALSDIPFATYNSDLDDVESWFNFVRSKTDAKEFGRFSMFCWWIWYSRNKWVWENSDLQPPQLCVLASNFVTRFLNSRPQISTQPPILSSHSWTPPPNGFCKINMDAAFSTNGEVVGIGLIARNSVGECIGWSTKTLRLPLNPELAEALAALNAIEFGLAHGWNNLIIEGDCLAVIHGIRNTSSTLCALGPIYDDIRRHATGLHFFQALHVVRNHNSTAHGLAKLAACEFSFSSALPDSIASIVILEQSH</sequence>
<dbReference type="SUPFAM" id="SSF53098">
    <property type="entry name" value="Ribonuclease H-like"/>
    <property type="match status" value="1"/>
</dbReference>
<name>A0ABD3TRE7_9LAMI</name>
<comment type="caution">
    <text evidence="2">The sequence shown here is derived from an EMBL/GenBank/DDBJ whole genome shotgun (WGS) entry which is preliminary data.</text>
</comment>
<dbReference type="Proteomes" id="UP001634393">
    <property type="component" value="Unassembled WGS sequence"/>
</dbReference>
<feature type="domain" description="Reverse transcriptase" evidence="1">
    <location>
        <begin position="484"/>
        <end position="766"/>
    </location>
</feature>
<protein>
    <recommendedName>
        <fullName evidence="1">Reverse transcriptase domain-containing protein</fullName>
    </recommendedName>
</protein>
<proteinExistence type="predicted"/>
<gene>
    <name evidence="2" type="ORF">ACJIZ3_023443</name>
</gene>
<dbReference type="Pfam" id="PF13456">
    <property type="entry name" value="RVT_3"/>
    <property type="match status" value="1"/>
</dbReference>
<dbReference type="InterPro" id="IPR044730">
    <property type="entry name" value="RNase_H-like_dom_plant"/>
</dbReference>
<dbReference type="Pfam" id="PF03372">
    <property type="entry name" value="Exo_endo_phos"/>
    <property type="match status" value="1"/>
</dbReference>
<evidence type="ECO:0000313" key="2">
    <source>
        <dbReference type="EMBL" id="KAL3838852.1"/>
    </source>
</evidence>
<dbReference type="Pfam" id="PF13966">
    <property type="entry name" value="zf-RVT"/>
    <property type="match status" value="1"/>
</dbReference>
<dbReference type="SUPFAM" id="SSF56219">
    <property type="entry name" value="DNase I-like"/>
    <property type="match status" value="1"/>
</dbReference>
<dbReference type="InterPro" id="IPR026960">
    <property type="entry name" value="RVT-Znf"/>
</dbReference>
<accession>A0ABD3TRE7</accession>
<dbReference type="PANTHER" id="PTHR33116">
    <property type="entry name" value="REVERSE TRANSCRIPTASE ZINC-BINDING DOMAIN-CONTAINING PROTEIN-RELATED-RELATED"/>
    <property type="match status" value="1"/>
</dbReference>
<dbReference type="InterPro" id="IPR000477">
    <property type="entry name" value="RT_dom"/>
</dbReference>
<dbReference type="InterPro" id="IPR012337">
    <property type="entry name" value="RNaseH-like_sf"/>
</dbReference>
<dbReference type="EMBL" id="JBJXBP010000003">
    <property type="protein sequence ID" value="KAL3838852.1"/>
    <property type="molecule type" value="Genomic_DNA"/>
</dbReference>
<dbReference type="Gene3D" id="3.30.420.10">
    <property type="entry name" value="Ribonuclease H-like superfamily/Ribonuclease H"/>
    <property type="match status" value="1"/>
</dbReference>
<dbReference type="InterPro" id="IPR005135">
    <property type="entry name" value="Endo/exonuclease/phosphatase"/>
</dbReference>
<evidence type="ECO:0000259" key="1">
    <source>
        <dbReference type="PROSITE" id="PS50878"/>
    </source>
</evidence>